<dbReference type="SUPFAM" id="SSF103473">
    <property type="entry name" value="MFS general substrate transporter"/>
    <property type="match status" value="1"/>
</dbReference>
<protein>
    <submittedName>
        <fullName evidence="9">Proton-dependent oligopeptide transporter, POT family</fullName>
    </submittedName>
</protein>
<feature type="transmembrane region" description="Helical" evidence="8">
    <location>
        <begin position="442"/>
        <end position="462"/>
    </location>
</feature>
<feature type="transmembrane region" description="Helical" evidence="8">
    <location>
        <begin position="74"/>
        <end position="93"/>
    </location>
</feature>
<evidence type="ECO:0000313" key="10">
    <source>
        <dbReference type="Proteomes" id="UP000199150"/>
    </source>
</evidence>
<keyword evidence="10" id="KW-1185">Reference proteome</keyword>
<evidence type="ECO:0000256" key="7">
    <source>
        <dbReference type="RuleBase" id="RU003755"/>
    </source>
</evidence>
<dbReference type="STRING" id="260084.SAMN02927928_0778"/>
<evidence type="ECO:0000313" key="9">
    <source>
        <dbReference type="EMBL" id="SCW37492.1"/>
    </source>
</evidence>
<sequence>MINIVIAAGILVTILTAIPVLLQMRNHPKGLFVCFFAEMWERFSYYGMRALLIYYLVRHFLFTDEHANAQYGSYTTLIYLLPLLGGLIADRWLGTRKAIVFGAILLVAGHFGMAFEGKANVDTLTYQGHTYEFVVEGKGQDRAVRLQVGDHRYDWSGRPDGGYHVEGLPAGAPIPADLPAGSFTKGMKVATPWAEQAFYLSVSLIIMGVGFMKPNISSIVGQLYPDKDPRRDAGFQFYYYGINLGSFWAAAYCGYLGENVGWWAGFGLAGVGMLAGLIMFTLGKSWLQGKGEPPKPEVLKEKVAGISKENLIYLFGFAMVPVIFFLVQKNKIVGTALTVGMVAIIIYVLIQMFTKYNVQERFRLGLAMILSGASAIFFALFEQAGSSLSLFAERNTDLNIMKAPMVIGKFVLASQEQLAAMTVPAGSIWIDMGMTASQTQTFNAGFILILAPVFAAIFTFLGNRNMDPDPVKKFAFGLLNVGLGFLVLVWAAPLADANWRLPAFFLLLTYFFHTIGELSLSPVGLSQQTKLSPPTIVATMMAIWFLGASLGQYVAAIISTFASTETVGGKVLDNKSALMSSLDTFQFIGWLGVGIGVVFFLLSFVLKKWSYGANDTTKAVDEGTTEVI</sequence>
<feature type="transmembrane region" description="Helical" evidence="8">
    <location>
        <begin position="197"/>
        <end position="216"/>
    </location>
</feature>
<dbReference type="AlphaFoldDB" id="A0A1G4PYW9"/>
<feature type="transmembrane region" description="Helical" evidence="8">
    <location>
        <begin position="237"/>
        <end position="257"/>
    </location>
</feature>
<feature type="transmembrane region" description="Helical" evidence="8">
    <location>
        <begin position="98"/>
        <end position="115"/>
    </location>
</feature>
<dbReference type="NCBIfam" id="TIGR00924">
    <property type="entry name" value="yjdL_sub1_fam"/>
    <property type="match status" value="1"/>
</dbReference>
<keyword evidence="7" id="KW-0813">Transport</keyword>
<dbReference type="EMBL" id="FMTS01000001">
    <property type="protein sequence ID" value="SCW37492.1"/>
    <property type="molecule type" value="Genomic_DNA"/>
</dbReference>
<organism evidence="9 10">
    <name type="scientific">Asticcacaulis taihuensis</name>
    <dbReference type="NCBI Taxonomy" id="260084"/>
    <lineage>
        <taxon>Bacteria</taxon>
        <taxon>Pseudomonadati</taxon>
        <taxon>Pseudomonadota</taxon>
        <taxon>Alphaproteobacteria</taxon>
        <taxon>Caulobacterales</taxon>
        <taxon>Caulobacteraceae</taxon>
        <taxon>Asticcacaulis</taxon>
    </lineage>
</organism>
<dbReference type="GO" id="GO:0006857">
    <property type="term" value="P:oligopeptide transport"/>
    <property type="evidence" value="ECO:0007669"/>
    <property type="project" value="InterPro"/>
</dbReference>
<dbReference type="OrthoDB" id="9772725at2"/>
<keyword evidence="4" id="KW-0571">Peptide transport</keyword>
<dbReference type="CDD" id="cd17346">
    <property type="entry name" value="MFS_DtpA_like"/>
    <property type="match status" value="1"/>
</dbReference>
<feature type="transmembrane region" description="Helical" evidence="8">
    <location>
        <begin position="362"/>
        <end position="381"/>
    </location>
</feature>
<feature type="transmembrane region" description="Helical" evidence="8">
    <location>
        <begin position="310"/>
        <end position="326"/>
    </location>
</feature>
<proteinExistence type="inferred from homology"/>
<evidence type="ECO:0000256" key="1">
    <source>
        <dbReference type="ARBA" id="ARBA00004141"/>
    </source>
</evidence>
<dbReference type="PROSITE" id="PS01023">
    <property type="entry name" value="PTR2_2"/>
    <property type="match status" value="1"/>
</dbReference>
<feature type="transmembrane region" description="Helical" evidence="8">
    <location>
        <begin position="332"/>
        <end position="350"/>
    </location>
</feature>
<dbReference type="PROSITE" id="PS01022">
    <property type="entry name" value="PTR2_1"/>
    <property type="match status" value="1"/>
</dbReference>
<keyword evidence="5 8" id="KW-1133">Transmembrane helix</keyword>
<reference evidence="10" key="1">
    <citation type="submission" date="2016-10" db="EMBL/GenBank/DDBJ databases">
        <authorList>
            <person name="Varghese N."/>
            <person name="Submissions S."/>
        </authorList>
    </citation>
    <scope>NUCLEOTIDE SEQUENCE [LARGE SCALE GENOMIC DNA]</scope>
    <source>
        <strain evidence="10">CGMCC 1.3431</strain>
    </source>
</reference>
<feature type="transmembrane region" description="Helical" evidence="8">
    <location>
        <begin position="584"/>
        <end position="606"/>
    </location>
</feature>
<comment type="similarity">
    <text evidence="2 7">Belongs to the major facilitator superfamily. Proton-dependent oligopeptide transporter (POT/PTR) (TC 2.A.17) family.</text>
</comment>
<dbReference type="GO" id="GO:1904680">
    <property type="term" value="F:peptide transmembrane transporter activity"/>
    <property type="evidence" value="ECO:0007669"/>
    <property type="project" value="InterPro"/>
</dbReference>
<feature type="transmembrane region" description="Helical" evidence="8">
    <location>
        <begin position="474"/>
        <end position="495"/>
    </location>
</feature>
<dbReference type="InterPro" id="IPR036259">
    <property type="entry name" value="MFS_trans_sf"/>
</dbReference>
<keyword evidence="6 8" id="KW-0472">Membrane</keyword>
<comment type="subcellular location">
    <subcellularLocation>
        <location evidence="1 7">Membrane</location>
        <topology evidence="1 7">Multi-pass membrane protein</topology>
    </subcellularLocation>
</comment>
<evidence type="ECO:0000256" key="8">
    <source>
        <dbReference type="SAM" id="Phobius"/>
    </source>
</evidence>
<evidence type="ECO:0000256" key="6">
    <source>
        <dbReference type="ARBA" id="ARBA00023136"/>
    </source>
</evidence>
<feature type="transmembrane region" description="Helical" evidence="8">
    <location>
        <begin position="541"/>
        <end position="564"/>
    </location>
</feature>
<keyword evidence="3 7" id="KW-0812">Transmembrane</keyword>
<gene>
    <name evidence="9" type="ORF">SAMN02927928_0778</name>
</gene>
<dbReference type="PANTHER" id="PTHR11654">
    <property type="entry name" value="OLIGOPEPTIDE TRANSPORTER-RELATED"/>
    <property type="match status" value="1"/>
</dbReference>
<dbReference type="Proteomes" id="UP000199150">
    <property type="component" value="Unassembled WGS sequence"/>
</dbReference>
<dbReference type="Gene3D" id="1.20.1250.20">
    <property type="entry name" value="MFS general substrate transporter like domains"/>
    <property type="match status" value="2"/>
</dbReference>
<dbReference type="InterPro" id="IPR005279">
    <property type="entry name" value="Dipep/tripep_permease"/>
</dbReference>
<evidence type="ECO:0000256" key="4">
    <source>
        <dbReference type="ARBA" id="ARBA00022856"/>
    </source>
</evidence>
<name>A0A1G4PYW9_9CAUL</name>
<feature type="transmembrane region" description="Helical" evidence="8">
    <location>
        <begin position="501"/>
        <end position="520"/>
    </location>
</feature>
<dbReference type="InterPro" id="IPR018456">
    <property type="entry name" value="PTR2_symporter_CS"/>
</dbReference>
<evidence type="ECO:0000256" key="2">
    <source>
        <dbReference type="ARBA" id="ARBA00005982"/>
    </source>
</evidence>
<evidence type="ECO:0000256" key="5">
    <source>
        <dbReference type="ARBA" id="ARBA00022989"/>
    </source>
</evidence>
<keyword evidence="4" id="KW-0653">Protein transport</keyword>
<evidence type="ECO:0000256" key="3">
    <source>
        <dbReference type="ARBA" id="ARBA00022692"/>
    </source>
</evidence>
<feature type="transmembrane region" description="Helical" evidence="8">
    <location>
        <begin position="43"/>
        <end position="62"/>
    </location>
</feature>
<dbReference type="RefSeq" id="WP_090643865.1">
    <property type="nucleotide sequence ID" value="NZ_CBCRYE010000001.1"/>
</dbReference>
<dbReference type="Pfam" id="PF00854">
    <property type="entry name" value="PTR2"/>
    <property type="match status" value="2"/>
</dbReference>
<feature type="transmembrane region" description="Helical" evidence="8">
    <location>
        <begin position="6"/>
        <end position="22"/>
    </location>
</feature>
<feature type="transmembrane region" description="Helical" evidence="8">
    <location>
        <begin position="263"/>
        <end position="282"/>
    </location>
</feature>
<dbReference type="GO" id="GO:0016020">
    <property type="term" value="C:membrane"/>
    <property type="evidence" value="ECO:0007669"/>
    <property type="project" value="UniProtKB-SubCell"/>
</dbReference>
<dbReference type="InterPro" id="IPR000109">
    <property type="entry name" value="POT_fam"/>
</dbReference>
<accession>A0A1G4PYW9</accession>